<dbReference type="PANTHER" id="PTHR13887:SF41">
    <property type="entry name" value="THIOREDOXIN SUPERFAMILY PROTEIN"/>
    <property type="match status" value="1"/>
</dbReference>
<dbReference type="VEuPathDB" id="FungiDB:MMYC01_207547"/>
<reference evidence="2" key="2">
    <citation type="submission" date="2015-06" db="EMBL/GenBank/DDBJ databases">
        <authorList>
            <person name="Hoefler B.C."/>
            <person name="Straight P.D."/>
        </authorList>
    </citation>
    <scope>NUCLEOTIDE SEQUENCE [LARGE SCALE GENOMIC DNA]</scope>
    <source>
        <strain evidence="2">Mm55</strain>
    </source>
</reference>
<gene>
    <name evidence="3" type="ORF">MMYC01_207547</name>
    <name evidence="2" type="ORF">MMYC01_209472</name>
</gene>
<sequence length="231" mass="25444">MANLNIKVVSDAICPWCYVGQKRLERAIETYKRDVPGGANDTFTVSWHPFYLDPSLPTTGIDRKAHIARKIGPERMASMTAYLSSLGATEGIKFSWQGKVGNTRDAHRLVQLAKTKSNEAENRLISTMFKAHFEEDGDITSQDVLVAIGEKAGLNKSEVKEWLDQGKGGQEVDREVEEAYKKGIRGVPHFTVNGRYELSGAQDVEGFLEVFTRAKASPQVVSTGSSEGMSC</sequence>
<dbReference type="GO" id="GO:0016491">
    <property type="term" value="F:oxidoreductase activity"/>
    <property type="evidence" value="ECO:0007669"/>
    <property type="project" value="InterPro"/>
</dbReference>
<dbReference type="InterPro" id="IPR001853">
    <property type="entry name" value="DSBA-like_thioredoxin_dom"/>
</dbReference>
<dbReference type="CDD" id="cd03024">
    <property type="entry name" value="DsbA_FrnE"/>
    <property type="match status" value="1"/>
</dbReference>
<dbReference type="Gene3D" id="3.40.30.10">
    <property type="entry name" value="Glutaredoxin"/>
    <property type="match status" value="1"/>
</dbReference>
<reference evidence="4" key="1">
    <citation type="submission" date="2015-06" db="EMBL/GenBank/DDBJ databases">
        <authorList>
            <person name="van de Sande W.W.J."/>
        </authorList>
    </citation>
    <scope>NUCLEOTIDE SEQUENCE [LARGE SCALE GENOMIC DNA]</scope>
    <source>
        <strain evidence="4">mm55</strain>
    </source>
</reference>
<dbReference type="InterPro" id="IPR036249">
    <property type="entry name" value="Thioredoxin-like_sf"/>
</dbReference>
<name>A0A175VUH5_9PEZI</name>
<evidence type="ECO:0000313" key="2">
    <source>
        <dbReference type="EMBL" id="KXX75043.1"/>
    </source>
</evidence>
<dbReference type="EMBL" id="LCTW02000214">
    <property type="protein sequence ID" value="KXX76373.1"/>
    <property type="molecule type" value="Genomic_DNA"/>
</dbReference>
<organism evidence="2 4">
    <name type="scientific">Madurella mycetomatis</name>
    <dbReference type="NCBI Taxonomy" id="100816"/>
    <lineage>
        <taxon>Eukaryota</taxon>
        <taxon>Fungi</taxon>
        <taxon>Dikarya</taxon>
        <taxon>Ascomycota</taxon>
        <taxon>Pezizomycotina</taxon>
        <taxon>Sordariomycetes</taxon>
        <taxon>Sordariomycetidae</taxon>
        <taxon>Sordariales</taxon>
        <taxon>Sordariales incertae sedis</taxon>
        <taxon>Madurella</taxon>
    </lineage>
</organism>
<protein>
    <submittedName>
        <fullName evidence="2">Uncharacterized protein YwbO</fullName>
    </submittedName>
</protein>
<dbReference type="VEuPathDB" id="FungiDB:MMYC01_209472"/>
<dbReference type="Proteomes" id="UP000078237">
    <property type="component" value="Unassembled WGS sequence"/>
</dbReference>
<dbReference type="PANTHER" id="PTHR13887">
    <property type="entry name" value="GLUTATHIONE S-TRANSFERASE KAPPA"/>
    <property type="match status" value="1"/>
</dbReference>
<reference evidence="2 4" key="3">
    <citation type="submission" date="2016-01" db="EMBL/GenBank/DDBJ databases">
        <title>Madurella mycetomatis genome sequencing.</title>
        <authorList>
            <person name="Van De Sande W."/>
        </authorList>
    </citation>
    <scope>NUCLEOTIDE SEQUENCE [LARGE SCALE GENOMIC DNA]</scope>
    <source>
        <strain evidence="2">Mm55</strain>
        <strain evidence="4">mm55</strain>
    </source>
</reference>
<dbReference type="SUPFAM" id="SSF52833">
    <property type="entry name" value="Thioredoxin-like"/>
    <property type="match status" value="1"/>
</dbReference>
<evidence type="ECO:0000313" key="4">
    <source>
        <dbReference type="Proteomes" id="UP000078237"/>
    </source>
</evidence>
<accession>A0A175VUH5</accession>
<evidence type="ECO:0000259" key="1">
    <source>
        <dbReference type="Pfam" id="PF01323"/>
    </source>
</evidence>
<comment type="caution">
    <text evidence="2">The sequence shown here is derived from an EMBL/GenBank/DDBJ whole genome shotgun (WGS) entry which is preliminary data.</text>
</comment>
<dbReference type="OrthoDB" id="1930760at2759"/>
<dbReference type="Pfam" id="PF01323">
    <property type="entry name" value="DSBA"/>
    <property type="match status" value="1"/>
</dbReference>
<keyword evidence="4" id="KW-1185">Reference proteome</keyword>
<dbReference type="AlphaFoldDB" id="A0A175VUH5"/>
<evidence type="ECO:0000313" key="3">
    <source>
        <dbReference type="EMBL" id="KXX76373.1"/>
    </source>
</evidence>
<proteinExistence type="predicted"/>
<dbReference type="EMBL" id="LCTW02000299">
    <property type="protein sequence ID" value="KXX75043.1"/>
    <property type="molecule type" value="Genomic_DNA"/>
</dbReference>
<feature type="domain" description="DSBA-like thioredoxin" evidence="1">
    <location>
        <begin position="6"/>
        <end position="209"/>
    </location>
</feature>